<comment type="caution">
    <text evidence="3">The sequence shown here is derived from an EMBL/GenBank/DDBJ whole genome shotgun (WGS) entry which is preliminary data.</text>
</comment>
<comment type="similarity">
    <text evidence="1">Belongs to the multicopper oxidase family.</text>
</comment>
<dbReference type="SUPFAM" id="SSF49503">
    <property type="entry name" value="Cupredoxins"/>
    <property type="match status" value="1"/>
</dbReference>
<dbReference type="EMBL" id="JAUJYO010000003">
    <property type="protein sequence ID" value="KAK1320688.1"/>
    <property type="molecule type" value="Genomic_DNA"/>
</dbReference>
<dbReference type="InterPro" id="IPR011706">
    <property type="entry name" value="Cu-oxidase_C"/>
</dbReference>
<dbReference type="PANTHER" id="PTHR11709:SF296">
    <property type="entry name" value="MULTI-COPPER OXIDASE TYPE I FAMILY PROTEIN"/>
    <property type="match status" value="1"/>
</dbReference>
<proteinExistence type="inferred from homology"/>
<evidence type="ECO:0000259" key="2">
    <source>
        <dbReference type="Pfam" id="PF07731"/>
    </source>
</evidence>
<sequence length="160" mass="17983">MNQARSIKMNLTSGAARLNPQGSYHYNSTAINRTIVLENGVANFSDHRKLYTVNGASYVQGSTPLKLADYFSVPGILATDAVPDRPDHRRAPSMETSVIDVDYRNFVRVVFQNTQPTIQTWHIDGYSFFFVGTDNGQWNEDLNNNTYNMLDAVTRSTVQV</sequence>
<evidence type="ECO:0000256" key="1">
    <source>
        <dbReference type="ARBA" id="ARBA00010609"/>
    </source>
</evidence>
<protein>
    <submittedName>
        <fullName evidence="3">Monocopper oxidase-like protein SKS2</fullName>
    </submittedName>
</protein>
<evidence type="ECO:0000313" key="3">
    <source>
        <dbReference type="EMBL" id="KAK1320688.1"/>
    </source>
</evidence>
<dbReference type="PANTHER" id="PTHR11709">
    <property type="entry name" value="MULTI-COPPER OXIDASE"/>
    <property type="match status" value="1"/>
</dbReference>
<dbReference type="Proteomes" id="UP001180020">
    <property type="component" value="Unassembled WGS sequence"/>
</dbReference>
<accession>A0AAV9F735</accession>
<dbReference type="Gene3D" id="2.60.40.420">
    <property type="entry name" value="Cupredoxins - blue copper proteins"/>
    <property type="match status" value="1"/>
</dbReference>
<feature type="domain" description="Plastocyanin-like" evidence="2">
    <location>
        <begin position="83"/>
        <end position="160"/>
    </location>
</feature>
<keyword evidence="4" id="KW-1185">Reference proteome</keyword>
<reference evidence="3" key="2">
    <citation type="submission" date="2023-06" db="EMBL/GenBank/DDBJ databases">
        <authorList>
            <person name="Ma L."/>
            <person name="Liu K.-W."/>
            <person name="Li Z."/>
            <person name="Hsiao Y.-Y."/>
            <person name="Qi Y."/>
            <person name="Fu T."/>
            <person name="Tang G."/>
            <person name="Zhang D."/>
            <person name="Sun W.-H."/>
            <person name="Liu D.-K."/>
            <person name="Li Y."/>
            <person name="Chen G.-Z."/>
            <person name="Liu X.-D."/>
            <person name="Liao X.-Y."/>
            <person name="Jiang Y.-T."/>
            <person name="Yu X."/>
            <person name="Hao Y."/>
            <person name="Huang J."/>
            <person name="Zhao X.-W."/>
            <person name="Ke S."/>
            <person name="Chen Y.-Y."/>
            <person name="Wu W.-L."/>
            <person name="Hsu J.-L."/>
            <person name="Lin Y.-F."/>
            <person name="Huang M.-D."/>
            <person name="Li C.-Y."/>
            <person name="Huang L."/>
            <person name="Wang Z.-W."/>
            <person name="Zhao X."/>
            <person name="Zhong W.-Y."/>
            <person name="Peng D.-H."/>
            <person name="Ahmad S."/>
            <person name="Lan S."/>
            <person name="Zhang J.-S."/>
            <person name="Tsai W.-C."/>
            <person name="Van De Peer Y."/>
            <person name="Liu Z.-J."/>
        </authorList>
    </citation>
    <scope>NUCLEOTIDE SEQUENCE</scope>
    <source>
        <strain evidence="3">CP</strain>
        <tissue evidence="3">Leaves</tissue>
    </source>
</reference>
<evidence type="ECO:0000313" key="4">
    <source>
        <dbReference type="Proteomes" id="UP001180020"/>
    </source>
</evidence>
<reference evidence="3" key="1">
    <citation type="journal article" date="2023" name="Nat. Commun.">
        <title>Diploid and tetraploid genomes of Acorus and the evolution of monocots.</title>
        <authorList>
            <person name="Ma L."/>
            <person name="Liu K.W."/>
            <person name="Li Z."/>
            <person name="Hsiao Y.Y."/>
            <person name="Qi Y."/>
            <person name="Fu T."/>
            <person name="Tang G.D."/>
            <person name="Zhang D."/>
            <person name="Sun W.H."/>
            <person name="Liu D.K."/>
            <person name="Li Y."/>
            <person name="Chen G.Z."/>
            <person name="Liu X.D."/>
            <person name="Liao X.Y."/>
            <person name="Jiang Y.T."/>
            <person name="Yu X."/>
            <person name="Hao Y."/>
            <person name="Huang J."/>
            <person name="Zhao X.W."/>
            <person name="Ke S."/>
            <person name="Chen Y.Y."/>
            <person name="Wu W.L."/>
            <person name="Hsu J.L."/>
            <person name="Lin Y.F."/>
            <person name="Huang M.D."/>
            <person name="Li C.Y."/>
            <person name="Huang L."/>
            <person name="Wang Z.W."/>
            <person name="Zhao X."/>
            <person name="Zhong W.Y."/>
            <person name="Peng D.H."/>
            <person name="Ahmad S."/>
            <person name="Lan S."/>
            <person name="Zhang J.S."/>
            <person name="Tsai W.C."/>
            <person name="Van de Peer Y."/>
            <person name="Liu Z.J."/>
        </authorList>
    </citation>
    <scope>NUCLEOTIDE SEQUENCE</scope>
    <source>
        <strain evidence="3">CP</strain>
    </source>
</reference>
<dbReference type="AlphaFoldDB" id="A0AAV9F735"/>
<dbReference type="GO" id="GO:0005507">
    <property type="term" value="F:copper ion binding"/>
    <property type="evidence" value="ECO:0007669"/>
    <property type="project" value="InterPro"/>
</dbReference>
<organism evidence="3 4">
    <name type="scientific">Acorus calamus</name>
    <name type="common">Sweet flag</name>
    <dbReference type="NCBI Taxonomy" id="4465"/>
    <lineage>
        <taxon>Eukaryota</taxon>
        <taxon>Viridiplantae</taxon>
        <taxon>Streptophyta</taxon>
        <taxon>Embryophyta</taxon>
        <taxon>Tracheophyta</taxon>
        <taxon>Spermatophyta</taxon>
        <taxon>Magnoliopsida</taxon>
        <taxon>Liliopsida</taxon>
        <taxon>Acoraceae</taxon>
        <taxon>Acorus</taxon>
    </lineage>
</organism>
<dbReference type="Pfam" id="PF07731">
    <property type="entry name" value="Cu-oxidase_2"/>
    <property type="match status" value="1"/>
</dbReference>
<gene>
    <name evidence="3" type="primary">SKS2</name>
    <name evidence="3" type="ORF">QJS10_CPA03g02228</name>
</gene>
<name>A0AAV9F735_ACOCL</name>
<dbReference type="GO" id="GO:0016491">
    <property type="term" value="F:oxidoreductase activity"/>
    <property type="evidence" value="ECO:0007669"/>
    <property type="project" value="InterPro"/>
</dbReference>
<dbReference type="InterPro" id="IPR045087">
    <property type="entry name" value="Cu-oxidase_fam"/>
</dbReference>
<dbReference type="InterPro" id="IPR008972">
    <property type="entry name" value="Cupredoxin"/>
</dbReference>